<protein>
    <submittedName>
        <fullName evidence="1">Uncharacterized protein</fullName>
    </submittedName>
</protein>
<name>A0A7S1T5D0_9RHOD</name>
<evidence type="ECO:0000313" key="1">
    <source>
        <dbReference type="EMBL" id="CAD9220680.1"/>
    </source>
</evidence>
<reference evidence="1" key="1">
    <citation type="submission" date="2021-01" db="EMBL/GenBank/DDBJ databases">
        <authorList>
            <person name="Corre E."/>
            <person name="Pelletier E."/>
            <person name="Niang G."/>
            <person name="Scheremetjew M."/>
            <person name="Finn R."/>
            <person name="Kale V."/>
            <person name="Holt S."/>
            <person name="Cochrane G."/>
            <person name="Meng A."/>
            <person name="Brown T."/>
            <person name="Cohen L."/>
        </authorList>
    </citation>
    <scope>NUCLEOTIDE SEQUENCE</scope>
    <source>
        <strain evidence="1">SAG 36.94</strain>
    </source>
</reference>
<organism evidence="1">
    <name type="scientific">Compsopogon caeruleus</name>
    <dbReference type="NCBI Taxonomy" id="31354"/>
    <lineage>
        <taxon>Eukaryota</taxon>
        <taxon>Rhodophyta</taxon>
        <taxon>Compsopogonophyceae</taxon>
        <taxon>Compsopogonales</taxon>
        <taxon>Compsopogonaceae</taxon>
        <taxon>Compsopogon</taxon>
    </lineage>
</organism>
<accession>A0A7S1T5D0</accession>
<gene>
    <name evidence="1" type="ORF">CCAE0312_LOCUS150</name>
</gene>
<proteinExistence type="predicted"/>
<dbReference type="EMBL" id="HBGH01000311">
    <property type="protein sequence ID" value="CAD9220680.1"/>
    <property type="molecule type" value="Transcribed_RNA"/>
</dbReference>
<sequence>MTDEHDGKMLTSPSLCSGSIFKLLCISVENLQEERSGRSLRNKSCHDGKMSDRPVLQTCQGGEIPYDDFHVIRSLVIWIFDPQLSRIETDEIPMEPTQTNVGDWSNQAFSKWIIHQTIHPARPDCMLDDVNHGC</sequence>
<dbReference type="AlphaFoldDB" id="A0A7S1T5D0"/>